<keyword evidence="2" id="KW-1185">Reference proteome</keyword>
<sequence>MFQKRSKFKLLTFFQSRVPIEGRFIAKIRVGCLALAAAAAVVAHPDHTRHNCCVQYDEGGPWFYDQDLTVNTCKAYFGNRGTVDSGTCLQKPGISIDGSEFDSYCQIEAYDHMGYTVGFVGAGYRGSC</sequence>
<proteinExistence type="predicted"/>
<dbReference type="OrthoDB" id="4795499at2759"/>
<dbReference type="AlphaFoldDB" id="A0A8H3VWU9"/>
<comment type="caution">
    <text evidence="1">The sequence shown here is derived from an EMBL/GenBank/DDBJ whole genome shotgun (WGS) entry which is preliminary data.</text>
</comment>
<protein>
    <submittedName>
        <fullName evidence="1">Uncharacterized protein</fullName>
    </submittedName>
</protein>
<evidence type="ECO:0000313" key="2">
    <source>
        <dbReference type="Proteomes" id="UP000434172"/>
    </source>
</evidence>
<reference evidence="1 2" key="1">
    <citation type="submission" date="2019-12" db="EMBL/GenBank/DDBJ databases">
        <title>A genome sequence resource for the geographically widespread anthracnose pathogen Colletotrichum asianum.</title>
        <authorList>
            <person name="Meng Y."/>
        </authorList>
    </citation>
    <scope>NUCLEOTIDE SEQUENCE [LARGE SCALE GENOMIC DNA]</scope>
    <source>
        <strain evidence="1 2">ICMP 18580</strain>
    </source>
</reference>
<gene>
    <name evidence="1" type="ORF">GQ607_016909</name>
</gene>
<dbReference type="EMBL" id="WOWK01000183">
    <property type="protein sequence ID" value="KAF0315840.1"/>
    <property type="molecule type" value="Genomic_DNA"/>
</dbReference>
<dbReference type="Proteomes" id="UP000434172">
    <property type="component" value="Unassembled WGS sequence"/>
</dbReference>
<name>A0A8H3VWU9_9PEZI</name>
<accession>A0A8H3VWU9</accession>
<evidence type="ECO:0000313" key="1">
    <source>
        <dbReference type="EMBL" id="KAF0315840.1"/>
    </source>
</evidence>
<organism evidence="1 2">
    <name type="scientific">Colletotrichum asianum</name>
    <dbReference type="NCBI Taxonomy" id="702518"/>
    <lineage>
        <taxon>Eukaryota</taxon>
        <taxon>Fungi</taxon>
        <taxon>Dikarya</taxon>
        <taxon>Ascomycota</taxon>
        <taxon>Pezizomycotina</taxon>
        <taxon>Sordariomycetes</taxon>
        <taxon>Hypocreomycetidae</taxon>
        <taxon>Glomerellales</taxon>
        <taxon>Glomerellaceae</taxon>
        <taxon>Colletotrichum</taxon>
        <taxon>Colletotrichum gloeosporioides species complex</taxon>
    </lineage>
</organism>